<proteinExistence type="predicted"/>
<reference evidence="5 6" key="1">
    <citation type="submission" date="2024-09" db="EMBL/GenBank/DDBJ databases">
        <authorList>
            <person name="Sun Q."/>
            <person name="Mori K."/>
        </authorList>
    </citation>
    <scope>NUCLEOTIDE SEQUENCE [LARGE SCALE GENOMIC DNA]</scope>
    <source>
        <strain evidence="5 6">TBRC 4938</strain>
    </source>
</reference>
<keyword evidence="6" id="KW-1185">Reference proteome</keyword>
<keyword evidence="2 3" id="KW-0175">Coiled coil</keyword>
<dbReference type="PANTHER" id="PTHR32347">
    <property type="entry name" value="EFFLUX SYSTEM COMPONENT YKNX-RELATED"/>
    <property type="match status" value="1"/>
</dbReference>
<protein>
    <submittedName>
        <fullName evidence="5">HlyD family efflux transporter periplasmic adaptor subunit</fullName>
    </submittedName>
</protein>
<dbReference type="InterPro" id="IPR014315">
    <property type="entry name" value="ABC_heterocyst_DevB"/>
</dbReference>
<feature type="transmembrane region" description="Helical" evidence="4">
    <location>
        <begin position="34"/>
        <end position="56"/>
    </location>
</feature>
<dbReference type="Gene3D" id="1.10.287.470">
    <property type="entry name" value="Helix hairpin bin"/>
    <property type="match status" value="1"/>
</dbReference>
<dbReference type="EMBL" id="JBHMAA010000011">
    <property type="protein sequence ID" value="MFB9948966.1"/>
    <property type="molecule type" value="Genomic_DNA"/>
</dbReference>
<dbReference type="NCBIfam" id="TIGR02971">
    <property type="entry name" value="heterocyst_DevB"/>
    <property type="match status" value="1"/>
</dbReference>
<comment type="subcellular location">
    <subcellularLocation>
        <location evidence="1">Cell envelope</location>
    </subcellularLocation>
</comment>
<evidence type="ECO:0000313" key="6">
    <source>
        <dbReference type="Proteomes" id="UP001589692"/>
    </source>
</evidence>
<dbReference type="Gene3D" id="2.40.30.170">
    <property type="match status" value="1"/>
</dbReference>
<dbReference type="InterPro" id="IPR050465">
    <property type="entry name" value="UPF0194_transport"/>
</dbReference>
<evidence type="ECO:0000256" key="4">
    <source>
        <dbReference type="SAM" id="Phobius"/>
    </source>
</evidence>
<accession>A0ABV6AEH5</accession>
<comment type="caution">
    <text evidence="5">The sequence shown here is derived from an EMBL/GenBank/DDBJ whole genome shotgun (WGS) entry which is preliminary data.</text>
</comment>
<keyword evidence="4" id="KW-0812">Transmembrane</keyword>
<name>A0ABV6AEH5_9HYPH</name>
<keyword evidence="4" id="KW-0472">Membrane</keyword>
<dbReference type="PANTHER" id="PTHR32347:SF27">
    <property type="entry name" value="RND EFFLUX PUMP MEMBRANE FUSION PROTEIN BARREL-SANDWICH DOMAIN-CONTAINING PROTEIN"/>
    <property type="match status" value="1"/>
</dbReference>
<evidence type="ECO:0000313" key="5">
    <source>
        <dbReference type="EMBL" id="MFB9948966.1"/>
    </source>
</evidence>
<feature type="coiled-coil region" evidence="3">
    <location>
        <begin position="249"/>
        <end position="276"/>
    </location>
</feature>
<dbReference type="Proteomes" id="UP001589692">
    <property type="component" value="Unassembled WGS sequence"/>
</dbReference>
<sequence length="400" mass="41523">MIEVVAKDGVALPLEDSGKADAPMSSSQEQKGGSWWRTLLLAGLSLGLGVVAGMYLQSPVLKVLELAGLDPLQSSSVTALTEESQPTTAAAPLDVVALGRLVPNGGTLAVALPNGAGDARIARLVVAEGERVEAGETVAELDNMPALLAARTSAKSNLAAQQAALEQVRASMLANLAEARANHSAAEAASTFADLELERQTRLVAGNSTTQVLLEQARSNAIKARAELGRTAALVERYGGAETGSQPDILLAARNLDLARANLARAEQDLASARVVAPRAGIVLEVHARVGEKPSTTGVMTIGDITRMTAELEVYQSDVKQVAPGQIARMTAQALPAPLTGKVTQIRQIVGRQSVMSTEPAANADARVVRVTVALDAESSALARSYTNLEVVGRIATKAE</sequence>
<evidence type="ECO:0000256" key="1">
    <source>
        <dbReference type="ARBA" id="ARBA00004196"/>
    </source>
</evidence>
<keyword evidence="4" id="KW-1133">Transmembrane helix</keyword>
<evidence type="ECO:0000256" key="2">
    <source>
        <dbReference type="ARBA" id="ARBA00023054"/>
    </source>
</evidence>
<dbReference type="RefSeq" id="WP_377259222.1">
    <property type="nucleotide sequence ID" value="NZ_JBHMAA010000011.1"/>
</dbReference>
<evidence type="ECO:0000256" key="3">
    <source>
        <dbReference type="SAM" id="Coils"/>
    </source>
</evidence>
<organism evidence="5 6">
    <name type="scientific">Rhizobium puerariae</name>
    <dbReference type="NCBI Taxonomy" id="1585791"/>
    <lineage>
        <taxon>Bacteria</taxon>
        <taxon>Pseudomonadati</taxon>
        <taxon>Pseudomonadota</taxon>
        <taxon>Alphaproteobacteria</taxon>
        <taxon>Hyphomicrobiales</taxon>
        <taxon>Rhizobiaceae</taxon>
        <taxon>Rhizobium/Agrobacterium group</taxon>
        <taxon>Rhizobium</taxon>
    </lineage>
</organism>
<gene>
    <name evidence="5" type="ORF">ACFFP0_08915</name>
</gene>
<dbReference type="SUPFAM" id="SSF111369">
    <property type="entry name" value="HlyD-like secretion proteins"/>
    <property type="match status" value="1"/>
</dbReference>